<sequence length="196" mass="22103">MQLEFESERLCFRPLRADDIDLEIALWTDFEVARYITGKVSTVEEVRGLMPLVTQRAGRGCIGIWCLTDKSTQEKIGHASLLPMPVEAEDTEFELLDSEDWPDRNIEIGFVLRPVFWGVGYATEACTRLLEFAFSETMLNAVFATTDDENHASQNVLTKSGMRAVGPVRAFAGEYPGYKVMREDWVSEKGLNSPKV</sequence>
<protein>
    <submittedName>
        <fullName evidence="2">GNAT family N-acetyltransferase</fullName>
    </submittedName>
</protein>
<dbReference type="InterPro" id="IPR016181">
    <property type="entry name" value="Acyl_CoA_acyltransferase"/>
</dbReference>
<dbReference type="EMBL" id="JACTAG010000001">
    <property type="protein sequence ID" value="MBD3662331.1"/>
    <property type="molecule type" value="Genomic_DNA"/>
</dbReference>
<dbReference type="GO" id="GO:0016747">
    <property type="term" value="F:acyltransferase activity, transferring groups other than amino-acyl groups"/>
    <property type="evidence" value="ECO:0007669"/>
    <property type="project" value="InterPro"/>
</dbReference>
<name>A0A927D0S8_9RHOB</name>
<dbReference type="AlphaFoldDB" id="A0A927D0S8"/>
<dbReference type="Proteomes" id="UP000635142">
    <property type="component" value="Unassembled WGS sequence"/>
</dbReference>
<gene>
    <name evidence="2" type="ORF">H9Q16_00185</name>
</gene>
<dbReference type="Pfam" id="PF13302">
    <property type="entry name" value="Acetyltransf_3"/>
    <property type="match status" value="1"/>
</dbReference>
<dbReference type="InterPro" id="IPR000182">
    <property type="entry name" value="GNAT_dom"/>
</dbReference>
<comment type="caution">
    <text evidence="2">The sequence shown here is derived from an EMBL/GenBank/DDBJ whole genome shotgun (WGS) entry which is preliminary data.</text>
</comment>
<accession>A0A927D0S8</accession>
<dbReference type="SUPFAM" id="SSF55729">
    <property type="entry name" value="Acyl-CoA N-acyltransferases (Nat)"/>
    <property type="match status" value="1"/>
</dbReference>
<dbReference type="PROSITE" id="PS51186">
    <property type="entry name" value="GNAT"/>
    <property type="match status" value="1"/>
</dbReference>
<organism evidence="2 3">
    <name type="scientific">Sulfitobacter aestuariivivens</name>
    <dbReference type="NCBI Taxonomy" id="2766981"/>
    <lineage>
        <taxon>Bacteria</taxon>
        <taxon>Pseudomonadati</taxon>
        <taxon>Pseudomonadota</taxon>
        <taxon>Alphaproteobacteria</taxon>
        <taxon>Rhodobacterales</taxon>
        <taxon>Roseobacteraceae</taxon>
        <taxon>Sulfitobacter</taxon>
    </lineage>
</organism>
<dbReference type="RefSeq" id="WP_191073378.1">
    <property type="nucleotide sequence ID" value="NZ_JACTAG010000001.1"/>
</dbReference>
<evidence type="ECO:0000259" key="1">
    <source>
        <dbReference type="PROSITE" id="PS51186"/>
    </source>
</evidence>
<dbReference type="Gene3D" id="3.40.630.30">
    <property type="match status" value="1"/>
</dbReference>
<dbReference type="PANTHER" id="PTHR43792:SF1">
    <property type="entry name" value="N-ACETYLTRANSFERASE DOMAIN-CONTAINING PROTEIN"/>
    <property type="match status" value="1"/>
</dbReference>
<proteinExistence type="predicted"/>
<dbReference type="PANTHER" id="PTHR43792">
    <property type="entry name" value="GNAT FAMILY, PUTATIVE (AFU_ORTHOLOGUE AFUA_3G00765)-RELATED-RELATED"/>
    <property type="match status" value="1"/>
</dbReference>
<feature type="domain" description="N-acetyltransferase" evidence="1">
    <location>
        <begin position="10"/>
        <end position="186"/>
    </location>
</feature>
<evidence type="ECO:0000313" key="2">
    <source>
        <dbReference type="EMBL" id="MBD3662331.1"/>
    </source>
</evidence>
<reference evidence="2" key="1">
    <citation type="submission" date="2020-08" db="EMBL/GenBank/DDBJ databases">
        <title>Sulfitobacter aestuariivivens sp. nov., isolated from a tidal flat.</title>
        <authorList>
            <person name="Park S."/>
            <person name="Yoon J.-H."/>
        </authorList>
    </citation>
    <scope>NUCLEOTIDE SEQUENCE</scope>
    <source>
        <strain evidence="2">TSTF-M16</strain>
    </source>
</reference>
<dbReference type="InterPro" id="IPR051531">
    <property type="entry name" value="N-acetyltransferase"/>
</dbReference>
<keyword evidence="3" id="KW-1185">Reference proteome</keyword>
<evidence type="ECO:0000313" key="3">
    <source>
        <dbReference type="Proteomes" id="UP000635142"/>
    </source>
</evidence>